<accession>A0ABV8M112</accession>
<dbReference type="Pfam" id="PF00903">
    <property type="entry name" value="Glyoxalase"/>
    <property type="match status" value="1"/>
</dbReference>
<dbReference type="PROSITE" id="PS51819">
    <property type="entry name" value="VOC"/>
    <property type="match status" value="1"/>
</dbReference>
<dbReference type="EMBL" id="JBHSAY010000029">
    <property type="protein sequence ID" value="MFC4136130.1"/>
    <property type="molecule type" value="Genomic_DNA"/>
</dbReference>
<evidence type="ECO:0000259" key="1">
    <source>
        <dbReference type="PROSITE" id="PS51819"/>
    </source>
</evidence>
<feature type="domain" description="VOC" evidence="1">
    <location>
        <begin position="8"/>
        <end position="129"/>
    </location>
</feature>
<keyword evidence="3" id="KW-1185">Reference proteome</keyword>
<dbReference type="SUPFAM" id="SSF54593">
    <property type="entry name" value="Glyoxalase/Bleomycin resistance protein/Dihydroxybiphenyl dioxygenase"/>
    <property type="match status" value="1"/>
</dbReference>
<name>A0ABV8M112_9ACTN</name>
<sequence>MTTPVLSGIHHIKIPVTDLARSVAWYGQVFGFQTTIEFPDADGVARGVAGTAPGLGETMIAFRVNPTAAEGCQGFDPVSFAVDGKDDIEAWAARLDELGVRRSPVIEASIGWLLVFDDPDGLTLHLYSWAEHGIDQSHRPGYGRPAAH</sequence>
<dbReference type="InterPro" id="IPR004360">
    <property type="entry name" value="Glyas_Fos-R_dOase_dom"/>
</dbReference>
<gene>
    <name evidence="2" type="ORF">ACFOZ4_36450</name>
</gene>
<dbReference type="RefSeq" id="WP_253751551.1">
    <property type="nucleotide sequence ID" value="NZ_JAMZDZ010000001.1"/>
</dbReference>
<dbReference type="InterPro" id="IPR037523">
    <property type="entry name" value="VOC_core"/>
</dbReference>
<comment type="caution">
    <text evidence="2">The sequence shown here is derived from an EMBL/GenBank/DDBJ whole genome shotgun (WGS) entry which is preliminary data.</text>
</comment>
<dbReference type="Gene3D" id="3.10.180.10">
    <property type="entry name" value="2,3-Dihydroxybiphenyl 1,2-Dioxygenase, domain 1"/>
    <property type="match status" value="1"/>
</dbReference>
<evidence type="ECO:0000313" key="2">
    <source>
        <dbReference type="EMBL" id="MFC4136130.1"/>
    </source>
</evidence>
<organism evidence="2 3">
    <name type="scientific">Hamadaea flava</name>
    <dbReference type="NCBI Taxonomy" id="1742688"/>
    <lineage>
        <taxon>Bacteria</taxon>
        <taxon>Bacillati</taxon>
        <taxon>Actinomycetota</taxon>
        <taxon>Actinomycetes</taxon>
        <taxon>Micromonosporales</taxon>
        <taxon>Micromonosporaceae</taxon>
        <taxon>Hamadaea</taxon>
    </lineage>
</organism>
<protein>
    <submittedName>
        <fullName evidence="2">VOC family protein</fullName>
    </submittedName>
</protein>
<dbReference type="InterPro" id="IPR029068">
    <property type="entry name" value="Glyas_Bleomycin-R_OHBP_Dase"/>
</dbReference>
<evidence type="ECO:0000313" key="3">
    <source>
        <dbReference type="Proteomes" id="UP001595816"/>
    </source>
</evidence>
<dbReference type="Proteomes" id="UP001595816">
    <property type="component" value="Unassembled WGS sequence"/>
</dbReference>
<reference evidence="3" key="1">
    <citation type="journal article" date="2019" name="Int. J. Syst. Evol. Microbiol.">
        <title>The Global Catalogue of Microorganisms (GCM) 10K type strain sequencing project: providing services to taxonomists for standard genome sequencing and annotation.</title>
        <authorList>
            <consortium name="The Broad Institute Genomics Platform"/>
            <consortium name="The Broad Institute Genome Sequencing Center for Infectious Disease"/>
            <person name="Wu L."/>
            <person name="Ma J."/>
        </authorList>
    </citation>
    <scope>NUCLEOTIDE SEQUENCE [LARGE SCALE GENOMIC DNA]</scope>
    <source>
        <strain evidence="3">CGMCC 4.7289</strain>
    </source>
</reference>
<proteinExistence type="predicted"/>